<organism evidence="2 3">
    <name type="scientific">Russula ochroleuca</name>
    <dbReference type="NCBI Taxonomy" id="152965"/>
    <lineage>
        <taxon>Eukaryota</taxon>
        <taxon>Fungi</taxon>
        <taxon>Dikarya</taxon>
        <taxon>Basidiomycota</taxon>
        <taxon>Agaricomycotina</taxon>
        <taxon>Agaricomycetes</taxon>
        <taxon>Russulales</taxon>
        <taxon>Russulaceae</taxon>
        <taxon>Russula</taxon>
    </lineage>
</organism>
<feature type="region of interest" description="Disordered" evidence="1">
    <location>
        <begin position="187"/>
        <end position="302"/>
    </location>
</feature>
<dbReference type="Proteomes" id="UP000759537">
    <property type="component" value="Unassembled WGS sequence"/>
</dbReference>
<dbReference type="EMBL" id="WHVB01000008">
    <property type="protein sequence ID" value="KAF8480193.1"/>
    <property type="molecule type" value="Genomic_DNA"/>
</dbReference>
<evidence type="ECO:0000313" key="3">
    <source>
        <dbReference type="Proteomes" id="UP000759537"/>
    </source>
</evidence>
<feature type="region of interest" description="Disordered" evidence="1">
    <location>
        <begin position="126"/>
        <end position="150"/>
    </location>
</feature>
<reference evidence="2" key="2">
    <citation type="journal article" date="2020" name="Nat. Commun.">
        <title>Large-scale genome sequencing of mycorrhizal fungi provides insights into the early evolution of symbiotic traits.</title>
        <authorList>
            <person name="Miyauchi S."/>
            <person name="Kiss E."/>
            <person name="Kuo A."/>
            <person name="Drula E."/>
            <person name="Kohler A."/>
            <person name="Sanchez-Garcia M."/>
            <person name="Morin E."/>
            <person name="Andreopoulos B."/>
            <person name="Barry K.W."/>
            <person name="Bonito G."/>
            <person name="Buee M."/>
            <person name="Carver A."/>
            <person name="Chen C."/>
            <person name="Cichocki N."/>
            <person name="Clum A."/>
            <person name="Culley D."/>
            <person name="Crous P.W."/>
            <person name="Fauchery L."/>
            <person name="Girlanda M."/>
            <person name="Hayes R.D."/>
            <person name="Keri Z."/>
            <person name="LaButti K."/>
            <person name="Lipzen A."/>
            <person name="Lombard V."/>
            <person name="Magnuson J."/>
            <person name="Maillard F."/>
            <person name="Murat C."/>
            <person name="Nolan M."/>
            <person name="Ohm R.A."/>
            <person name="Pangilinan J."/>
            <person name="Pereira M.F."/>
            <person name="Perotto S."/>
            <person name="Peter M."/>
            <person name="Pfister S."/>
            <person name="Riley R."/>
            <person name="Sitrit Y."/>
            <person name="Stielow J.B."/>
            <person name="Szollosi G."/>
            <person name="Zifcakova L."/>
            <person name="Stursova M."/>
            <person name="Spatafora J.W."/>
            <person name="Tedersoo L."/>
            <person name="Vaario L.M."/>
            <person name="Yamada A."/>
            <person name="Yan M."/>
            <person name="Wang P."/>
            <person name="Xu J."/>
            <person name="Bruns T."/>
            <person name="Baldrian P."/>
            <person name="Vilgalys R."/>
            <person name="Dunand C."/>
            <person name="Henrissat B."/>
            <person name="Grigoriev I.V."/>
            <person name="Hibbett D."/>
            <person name="Nagy L.G."/>
            <person name="Martin F.M."/>
        </authorList>
    </citation>
    <scope>NUCLEOTIDE SEQUENCE</scope>
    <source>
        <strain evidence="2">Prilba</strain>
    </source>
</reference>
<evidence type="ECO:0000256" key="1">
    <source>
        <dbReference type="SAM" id="MobiDB-lite"/>
    </source>
</evidence>
<comment type="caution">
    <text evidence="2">The sequence shown here is derived from an EMBL/GenBank/DDBJ whole genome shotgun (WGS) entry which is preliminary data.</text>
</comment>
<dbReference type="AlphaFoldDB" id="A0A9P5T8U6"/>
<feature type="compositionally biased region" description="Low complexity" evidence="1">
    <location>
        <begin position="258"/>
        <end position="275"/>
    </location>
</feature>
<feature type="compositionally biased region" description="Acidic residues" evidence="1">
    <location>
        <begin position="290"/>
        <end position="302"/>
    </location>
</feature>
<evidence type="ECO:0000313" key="2">
    <source>
        <dbReference type="EMBL" id="KAF8480193.1"/>
    </source>
</evidence>
<keyword evidence="3" id="KW-1185">Reference proteome</keyword>
<name>A0A9P5T8U6_9AGAM</name>
<sequence>MVATIVRSRLGQDFHQSMDVNFEVAIPTDSETPPQDPWANIFPPSLLHPGIPPLEVSDVSGMYDAEDQVYRCLDCMHEIWGGSCSQCGRHYSGHDVDASDDNASGEEHHGRWGILPAMEHIMGWPRSVGVDESDNGSYESSFIDDEDSERCDNEAVEISSACDDEVTALATRQGREGAGDVQIAFSEGSEDGDEKVSDDSQNNPLRPVLGSRRQVLSDSDVDDNCSHSTESEDDGSLARPPMRLFGRSTMSKGRSVESELSGSDDNGSDGSHASGVQWSGGEFGAFTAEDIAEENSDEDDGW</sequence>
<accession>A0A9P5T8U6</accession>
<reference evidence="2" key="1">
    <citation type="submission" date="2019-10" db="EMBL/GenBank/DDBJ databases">
        <authorList>
            <consortium name="DOE Joint Genome Institute"/>
            <person name="Kuo A."/>
            <person name="Miyauchi S."/>
            <person name="Kiss E."/>
            <person name="Drula E."/>
            <person name="Kohler A."/>
            <person name="Sanchez-Garcia M."/>
            <person name="Andreopoulos B."/>
            <person name="Barry K.W."/>
            <person name="Bonito G."/>
            <person name="Buee M."/>
            <person name="Carver A."/>
            <person name="Chen C."/>
            <person name="Cichocki N."/>
            <person name="Clum A."/>
            <person name="Culley D."/>
            <person name="Crous P.W."/>
            <person name="Fauchery L."/>
            <person name="Girlanda M."/>
            <person name="Hayes R."/>
            <person name="Keri Z."/>
            <person name="LaButti K."/>
            <person name="Lipzen A."/>
            <person name="Lombard V."/>
            <person name="Magnuson J."/>
            <person name="Maillard F."/>
            <person name="Morin E."/>
            <person name="Murat C."/>
            <person name="Nolan M."/>
            <person name="Ohm R."/>
            <person name="Pangilinan J."/>
            <person name="Pereira M."/>
            <person name="Perotto S."/>
            <person name="Peter M."/>
            <person name="Riley R."/>
            <person name="Sitrit Y."/>
            <person name="Stielow B."/>
            <person name="Szollosi G."/>
            <person name="Zifcakova L."/>
            <person name="Stursova M."/>
            <person name="Spatafora J.W."/>
            <person name="Tedersoo L."/>
            <person name="Vaario L.-M."/>
            <person name="Yamada A."/>
            <person name="Yan M."/>
            <person name="Wang P."/>
            <person name="Xu J."/>
            <person name="Bruns T."/>
            <person name="Baldrian P."/>
            <person name="Vilgalys R."/>
            <person name="Henrissat B."/>
            <person name="Grigoriev I.V."/>
            <person name="Hibbett D."/>
            <person name="Nagy L.G."/>
            <person name="Martin F.M."/>
        </authorList>
    </citation>
    <scope>NUCLEOTIDE SEQUENCE</scope>
    <source>
        <strain evidence="2">Prilba</strain>
    </source>
</reference>
<proteinExistence type="predicted"/>
<protein>
    <submittedName>
        <fullName evidence="2">Uncharacterized protein</fullName>
    </submittedName>
</protein>
<dbReference type="OrthoDB" id="6105938at2759"/>
<gene>
    <name evidence="2" type="ORF">DFH94DRAFT_463612</name>
</gene>